<evidence type="ECO:0000313" key="8">
    <source>
        <dbReference type="Proteomes" id="UP001310022"/>
    </source>
</evidence>
<feature type="domain" description="Transposase IS116/IS110/IS902 C-terminal" evidence="3">
    <location>
        <begin position="210"/>
        <end position="294"/>
    </location>
</feature>
<evidence type="ECO:0000313" key="7">
    <source>
        <dbReference type="EMBL" id="GJM63429.1"/>
    </source>
</evidence>
<accession>A0AAN4W045</accession>
<dbReference type="GO" id="GO:0004803">
    <property type="term" value="F:transposase activity"/>
    <property type="evidence" value="ECO:0007669"/>
    <property type="project" value="InterPro"/>
</dbReference>
<dbReference type="Pfam" id="PF01548">
    <property type="entry name" value="DEDD_Tnp_IS110"/>
    <property type="match status" value="1"/>
</dbReference>
<dbReference type="Proteomes" id="UP001310022">
    <property type="component" value="Unassembled WGS sequence"/>
</dbReference>
<dbReference type="Pfam" id="PF02371">
    <property type="entry name" value="Transposase_20"/>
    <property type="match status" value="1"/>
</dbReference>
<evidence type="ECO:0000313" key="6">
    <source>
        <dbReference type="EMBL" id="GJM63269.1"/>
    </source>
</evidence>
<dbReference type="InterPro" id="IPR002525">
    <property type="entry name" value="Transp_IS110-like_N"/>
</dbReference>
<dbReference type="PANTHER" id="PTHR33055">
    <property type="entry name" value="TRANSPOSASE FOR INSERTION SEQUENCE ELEMENT IS1111A"/>
    <property type="match status" value="1"/>
</dbReference>
<dbReference type="AlphaFoldDB" id="A0AAN4W045"/>
<gene>
    <name evidence="4" type="ORF">PEDI_20620</name>
    <name evidence="5" type="ORF">PEDI_23870</name>
    <name evidence="6" type="ORF">PEDI_38210</name>
    <name evidence="7" type="ORF">PEDI_39810</name>
</gene>
<dbReference type="EMBL" id="BQKE01000001">
    <property type="protein sequence ID" value="GJM61835.1"/>
    <property type="molecule type" value="Genomic_DNA"/>
</dbReference>
<organism evidence="6 8">
    <name type="scientific">Persicobacter diffluens</name>
    <dbReference type="NCBI Taxonomy" id="981"/>
    <lineage>
        <taxon>Bacteria</taxon>
        <taxon>Pseudomonadati</taxon>
        <taxon>Bacteroidota</taxon>
        <taxon>Cytophagia</taxon>
        <taxon>Cytophagales</taxon>
        <taxon>Persicobacteraceae</taxon>
        <taxon>Persicobacter</taxon>
    </lineage>
</organism>
<dbReference type="RefSeq" id="WP_338237047.1">
    <property type="nucleotide sequence ID" value="NZ_BQKE01000001.1"/>
</dbReference>
<comment type="caution">
    <text evidence="6">The sequence shown here is derived from an EMBL/GenBank/DDBJ whole genome shotgun (WGS) entry which is preliminary data.</text>
</comment>
<feature type="domain" description="Transposase IS110-like N-terminal" evidence="2">
    <location>
        <begin position="7"/>
        <end position="160"/>
    </location>
</feature>
<dbReference type="InterPro" id="IPR003346">
    <property type="entry name" value="Transposase_20"/>
</dbReference>
<name>A0AAN4W045_9BACT</name>
<dbReference type="PANTHER" id="PTHR33055:SF13">
    <property type="entry name" value="TRANSPOSASE"/>
    <property type="match status" value="1"/>
</dbReference>
<keyword evidence="1" id="KW-0175">Coiled coil</keyword>
<dbReference type="EMBL" id="BQKE01000001">
    <property type="protein sequence ID" value="GJM61510.1"/>
    <property type="molecule type" value="Genomic_DNA"/>
</dbReference>
<evidence type="ECO:0000259" key="2">
    <source>
        <dbReference type="Pfam" id="PF01548"/>
    </source>
</evidence>
<keyword evidence="8" id="KW-1185">Reference proteome</keyword>
<dbReference type="EMBL" id="BQKE01000003">
    <property type="protein sequence ID" value="GJM63429.1"/>
    <property type="molecule type" value="Genomic_DNA"/>
</dbReference>
<dbReference type="GO" id="GO:0006313">
    <property type="term" value="P:DNA transposition"/>
    <property type="evidence" value="ECO:0007669"/>
    <property type="project" value="InterPro"/>
</dbReference>
<protein>
    <submittedName>
        <fullName evidence="6">IS110 family transposase</fullName>
    </submittedName>
</protein>
<dbReference type="NCBIfam" id="NF033542">
    <property type="entry name" value="transpos_IS110"/>
    <property type="match status" value="1"/>
</dbReference>
<feature type="coiled-coil region" evidence="1">
    <location>
        <begin position="144"/>
        <end position="192"/>
    </location>
</feature>
<dbReference type="EMBL" id="BQKE01000002">
    <property type="protein sequence ID" value="GJM63269.1"/>
    <property type="molecule type" value="Genomic_DNA"/>
</dbReference>
<sequence length="351" mass="39935">MKIKYVVGIDISKDKFDVAFVLSQLDKTPKVIASRKFDNSKKGHLEFKDWCLKKQKEDLPVEFVMEATGVYHEKLAWFLSDNEVPVSIVLPNRAKAYMKSLGIKTKNDKVDAKGLAFMGACQSLAKWKPISKAFYTLRELTRFLEDLQKDRTSMVSRLKGLKHKAIVSEKVMEGLKAVIEGLDEQIRICEQEIALAVAKDPELKKRIGHMMSIKGVGLLTAVTVAAETNGFALIENERQLVSYAGYDVRQNQSGSREGKTSITKKGNAHIRRIMFMAAFNMVTYEQGQFKPFYERIHNRTKQSMKGYVAVQSKLLRIMYALWKNETDFDNNYGLRDKSNQSKNQLKTVVAA</sequence>
<reference evidence="6 8" key="1">
    <citation type="submission" date="2021-12" db="EMBL/GenBank/DDBJ databases">
        <title>Genome sequencing of bacteria with rrn-lacking chromosome and rrn-plasmid.</title>
        <authorList>
            <person name="Anda M."/>
            <person name="Iwasaki W."/>
        </authorList>
    </citation>
    <scope>NUCLEOTIDE SEQUENCE [LARGE SCALE GENOMIC DNA]</scope>
    <source>
        <strain evidence="6 8">NBRC 15940</strain>
    </source>
</reference>
<evidence type="ECO:0000313" key="5">
    <source>
        <dbReference type="EMBL" id="GJM61835.1"/>
    </source>
</evidence>
<evidence type="ECO:0000313" key="4">
    <source>
        <dbReference type="EMBL" id="GJM61510.1"/>
    </source>
</evidence>
<evidence type="ECO:0000256" key="1">
    <source>
        <dbReference type="SAM" id="Coils"/>
    </source>
</evidence>
<dbReference type="InterPro" id="IPR047650">
    <property type="entry name" value="Transpos_IS110"/>
</dbReference>
<dbReference type="GO" id="GO:0003677">
    <property type="term" value="F:DNA binding"/>
    <property type="evidence" value="ECO:0007669"/>
    <property type="project" value="InterPro"/>
</dbReference>
<evidence type="ECO:0000259" key="3">
    <source>
        <dbReference type="Pfam" id="PF02371"/>
    </source>
</evidence>
<proteinExistence type="predicted"/>